<dbReference type="InterPro" id="IPR036663">
    <property type="entry name" value="Fumarylacetoacetase_C_sf"/>
</dbReference>
<dbReference type="OrthoDB" id="9792137at2"/>
<dbReference type="PANTHER" id="PTHR30143:SF0">
    <property type="entry name" value="2-KETO-4-PENTENOATE HYDRATASE"/>
    <property type="match status" value="1"/>
</dbReference>
<dbReference type="RefSeq" id="WP_062130286.1">
    <property type="nucleotide sequence ID" value="NZ_LRBG01000031.1"/>
</dbReference>
<reference evidence="1 2" key="1">
    <citation type="journal article" date="2015" name="Int. J. Syst. Evol. Microbiol.">
        <title>Burkholderia monticola sp. nov., isolated from mountain soil.</title>
        <authorList>
            <person name="Baek I."/>
            <person name="Seo B."/>
            <person name="Lee I."/>
            <person name="Yi H."/>
            <person name="Chun J."/>
        </authorList>
    </citation>
    <scope>NUCLEOTIDE SEQUENCE [LARGE SCALE GENOMIC DNA]</scope>
    <source>
        <strain evidence="1 2">JC2948</strain>
    </source>
</reference>
<sequence length="252" mass="26885">MARIAGALFEARMRKQTLAALPDHEGSLSLAEAMAVQYEVGHRLARKVAGWKAGLVPDVRFTCAPVYASDVLRSPAVYRLADGVVEGEVETAFVEGEIAFRLGADLPVRARPYREFEVRAAIESCCAAIEVGNPRIANFDTAPLSHKLADSMGNGAIVWGSGTLHWRDIDPAALRVVFEIDGVVAVDRIGGGKGAPPLSTLMALANAAERRLPLRAGQTVITGNCTGLNRAERGATVRVVFEGLGEARVRID</sequence>
<dbReference type="GO" id="GO:0008684">
    <property type="term" value="F:2-oxopent-4-enoate hydratase activity"/>
    <property type="evidence" value="ECO:0007669"/>
    <property type="project" value="TreeGrafter"/>
</dbReference>
<accession>A0A149PKW6</accession>
<dbReference type="AlphaFoldDB" id="A0A149PKW6"/>
<organism evidence="1 2">
    <name type="scientific">Paraburkholderia monticola</name>
    <dbReference type="NCBI Taxonomy" id="1399968"/>
    <lineage>
        <taxon>Bacteria</taxon>
        <taxon>Pseudomonadati</taxon>
        <taxon>Pseudomonadota</taxon>
        <taxon>Betaproteobacteria</taxon>
        <taxon>Burkholderiales</taxon>
        <taxon>Burkholderiaceae</taxon>
        <taxon>Paraburkholderia</taxon>
    </lineage>
</organism>
<dbReference type="PANTHER" id="PTHR30143">
    <property type="entry name" value="ACID HYDRATASE"/>
    <property type="match status" value="1"/>
</dbReference>
<dbReference type="EMBL" id="LRBG01000031">
    <property type="protein sequence ID" value="KXU85536.1"/>
    <property type="molecule type" value="Genomic_DNA"/>
</dbReference>
<dbReference type="Proteomes" id="UP000075613">
    <property type="component" value="Unassembled WGS sequence"/>
</dbReference>
<dbReference type="STRING" id="1399968.CI15_20480"/>
<protein>
    <submittedName>
        <fullName evidence="1">2-keto-4-pentenoate hydratase</fullName>
    </submittedName>
</protein>
<comment type="caution">
    <text evidence="1">The sequence shown here is derived from an EMBL/GenBank/DDBJ whole genome shotgun (WGS) entry which is preliminary data.</text>
</comment>
<gene>
    <name evidence="1" type="ORF">CI15_20480</name>
</gene>
<evidence type="ECO:0000313" key="2">
    <source>
        <dbReference type="Proteomes" id="UP000075613"/>
    </source>
</evidence>
<proteinExistence type="predicted"/>
<dbReference type="InterPro" id="IPR050772">
    <property type="entry name" value="Hydratase-Decarb/MhpD_sf"/>
</dbReference>
<evidence type="ECO:0000313" key="1">
    <source>
        <dbReference type="EMBL" id="KXU85536.1"/>
    </source>
</evidence>
<name>A0A149PKW6_9BURK</name>
<dbReference type="SUPFAM" id="SSF56529">
    <property type="entry name" value="FAH"/>
    <property type="match status" value="1"/>
</dbReference>
<dbReference type="Gene3D" id="3.90.850.10">
    <property type="entry name" value="Fumarylacetoacetase-like, C-terminal domain"/>
    <property type="match status" value="1"/>
</dbReference>
<dbReference type="GO" id="GO:0005737">
    <property type="term" value="C:cytoplasm"/>
    <property type="evidence" value="ECO:0007669"/>
    <property type="project" value="TreeGrafter"/>
</dbReference>
<keyword evidence="2" id="KW-1185">Reference proteome</keyword>